<dbReference type="GO" id="GO:0003676">
    <property type="term" value="F:nucleic acid binding"/>
    <property type="evidence" value="ECO:0007669"/>
    <property type="project" value="InterPro"/>
</dbReference>
<dbReference type="Proteomes" id="UP000095767">
    <property type="component" value="Unassembled WGS sequence"/>
</dbReference>
<keyword evidence="3" id="KW-0809">Transit peptide</keyword>
<evidence type="ECO:0000313" key="5">
    <source>
        <dbReference type="Proteomes" id="UP000095767"/>
    </source>
</evidence>
<dbReference type="EMBL" id="LWDX02036149">
    <property type="protein sequence ID" value="OEL25825.1"/>
    <property type="molecule type" value="Genomic_DNA"/>
</dbReference>
<protein>
    <submittedName>
        <fullName evidence="4">Uncharacterized protein</fullName>
    </submittedName>
</protein>
<dbReference type="Pfam" id="PF02536">
    <property type="entry name" value="mTERF"/>
    <property type="match status" value="1"/>
</dbReference>
<dbReference type="InterPro" id="IPR038538">
    <property type="entry name" value="MTERF_sf"/>
</dbReference>
<dbReference type="STRING" id="888268.A0A1E5VL34"/>
<dbReference type="AlphaFoldDB" id="A0A1E5VL34"/>
<dbReference type="OrthoDB" id="785478at2759"/>
<evidence type="ECO:0000256" key="1">
    <source>
        <dbReference type="ARBA" id="ARBA00007692"/>
    </source>
</evidence>
<keyword evidence="2" id="KW-0805">Transcription regulation</keyword>
<organism evidence="4 5">
    <name type="scientific">Dichanthelium oligosanthes</name>
    <dbReference type="NCBI Taxonomy" id="888268"/>
    <lineage>
        <taxon>Eukaryota</taxon>
        <taxon>Viridiplantae</taxon>
        <taxon>Streptophyta</taxon>
        <taxon>Embryophyta</taxon>
        <taxon>Tracheophyta</taxon>
        <taxon>Spermatophyta</taxon>
        <taxon>Magnoliopsida</taxon>
        <taxon>Liliopsida</taxon>
        <taxon>Poales</taxon>
        <taxon>Poaceae</taxon>
        <taxon>PACMAD clade</taxon>
        <taxon>Panicoideae</taxon>
        <taxon>Panicodae</taxon>
        <taxon>Paniceae</taxon>
        <taxon>Dichantheliinae</taxon>
        <taxon>Dichanthelium</taxon>
    </lineage>
</organism>
<dbReference type="Gene3D" id="1.25.70.10">
    <property type="entry name" value="Transcription termination factor 3, mitochondrial"/>
    <property type="match status" value="1"/>
</dbReference>
<evidence type="ECO:0000256" key="2">
    <source>
        <dbReference type="ARBA" id="ARBA00022472"/>
    </source>
</evidence>
<evidence type="ECO:0000256" key="3">
    <source>
        <dbReference type="ARBA" id="ARBA00022946"/>
    </source>
</evidence>
<name>A0A1E5VL34_9POAL</name>
<keyword evidence="5" id="KW-1185">Reference proteome</keyword>
<feature type="non-terminal residue" evidence="4">
    <location>
        <position position="1"/>
    </location>
</feature>
<dbReference type="PANTHER" id="PTHR13068">
    <property type="entry name" value="CGI-12 PROTEIN-RELATED"/>
    <property type="match status" value="1"/>
</dbReference>
<evidence type="ECO:0000313" key="4">
    <source>
        <dbReference type="EMBL" id="OEL25825.1"/>
    </source>
</evidence>
<dbReference type="GO" id="GO:0006353">
    <property type="term" value="P:DNA-templated transcription termination"/>
    <property type="evidence" value="ECO:0007669"/>
    <property type="project" value="UniProtKB-KW"/>
</dbReference>
<keyword evidence="2" id="KW-0804">Transcription</keyword>
<comment type="similarity">
    <text evidence="1">Belongs to the mTERF family.</text>
</comment>
<keyword evidence="2" id="KW-0806">Transcription termination</keyword>
<dbReference type="InterPro" id="IPR003690">
    <property type="entry name" value="MTERF"/>
</dbReference>
<comment type="caution">
    <text evidence="4">The sequence shown here is derived from an EMBL/GenBank/DDBJ whole genome shotgun (WGS) entry which is preliminary data.</text>
</comment>
<gene>
    <name evidence="4" type="ORF">BAE44_0013158</name>
</gene>
<accession>A0A1E5VL34</accession>
<dbReference type="PANTHER" id="PTHR13068:SF84">
    <property type="entry name" value="OS06G0225100 PROTEIN"/>
    <property type="match status" value="1"/>
</dbReference>
<sequence>LTECGLDSRDIANLSLSSPRMVTTNLKLVREMVESAEAVGVKFEMSGQYERFGVISLSEEKIAAKLSKDRLCRMSEFLITQFGLELEYIAHRPTLLTYSLERRLVPRHYLVKFLRASAFLKPPIGEALKENGLLKRGRSYYYAINVGENVFIKKFRSPYKEAAPSLAQDYAATCKGEVPTTFRCHGLSTGLANV</sequence>
<proteinExistence type="inferred from homology"/>
<reference evidence="4 5" key="1">
    <citation type="submission" date="2016-09" db="EMBL/GenBank/DDBJ databases">
        <title>The draft genome of Dichanthelium oligosanthes: A C3 panicoid grass species.</title>
        <authorList>
            <person name="Studer A.J."/>
            <person name="Schnable J.C."/>
            <person name="Brutnell T.P."/>
        </authorList>
    </citation>
    <scope>NUCLEOTIDE SEQUENCE [LARGE SCALE GENOMIC DNA]</scope>
    <source>
        <strain evidence="5">cv. Kellogg 1175</strain>
        <tissue evidence="4">Leaf</tissue>
    </source>
</reference>